<protein>
    <submittedName>
        <fullName evidence="1">Uncharacterized protein</fullName>
    </submittedName>
</protein>
<gene>
    <name evidence="1" type="ORF">O1611_g560</name>
</gene>
<comment type="caution">
    <text evidence="1">The sequence shown here is derived from an EMBL/GenBank/DDBJ whole genome shotgun (WGS) entry which is preliminary data.</text>
</comment>
<dbReference type="EMBL" id="JAPUUL010000049">
    <property type="protein sequence ID" value="KAJ8133067.1"/>
    <property type="molecule type" value="Genomic_DNA"/>
</dbReference>
<sequence length="300" mass="34498">MTSEVDSPIPTMDINDRVKGISYAKPIGFESLREELRESIRGTEVVIPDFQSLLSHWPAQVHQEVNKLSEDVQRRLESIFTSAEDENRIRWLTACKIGLFGASWWPRVPFQNLVITTALALWLFAWDDETDSLEFSPLIDDFDKSHKFREDTTRYLEVALSPSPDPDALNSASTDRLITNFLPVGQAIARSYDDRRVKTLLRELRFFVKMNEEEQENRMTGIFPSLEDYMRRRKGTSAAGVCLALHEYAVGIRLPATIMESVEMEAIWHETNMIIAMMNDVMSLKKEMVSERTRLAGFNN</sequence>
<evidence type="ECO:0000313" key="2">
    <source>
        <dbReference type="Proteomes" id="UP001153332"/>
    </source>
</evidence>
<organism evidence="1 2">
    <name type="scientific">Lasiodiplodia mahajangana</name>
    <dbReference type="NCBI Taxonomy" id="1108764"/>
    <lineage>
        <taxon>Eukaryota</taxon>
        <taxon>Fungi</taxon>
        <taxon>Dikarya</taxon>
        <taxon>Ascomycota</taxon>
        <taxon>Pezizomycotina</taxon>
        <taxon>Dothideomycetes</taxon>
        <taxon>Dothideomycetes incertae sedis</taxon>
        <taxon>Botryosphaeriales</taxon>
        <taxon>Botryosphaeriaceae</taxon>
        <taxon>Lasiodiplodia</taxon>
    </lineage>
</organism>
<dbReference type="Proteomes" id="UP001153332">
    <property type="component" value="Unassembled WGS sequence"/>
</dbReference>
<name>A0ACC2K0G9_9PEZI</name>
<evidence type="ECO:0000313" key="1">
    <source>
        <dbReference type="EMBL" id="KAJ8133067.1"/>
    </source>
</evidence>
<keyword evidence="2" id="KW-1185">Reference proteome</keyword>
<accession>A0ACC2K0G9</accession>
<proteinExistence type="predicted"/>
<reference evidence="1" key="1">
    <citation type="submission" date="2022-12" db="EMBL/GenBank/DDBJ databases">
        <title>Genome Sequence of Lasiodiplodia mahajangana.</title>
        <authorList>
            <person name="Buettner E."/>
        </authorList>
    </citation>
    <scope>NUCLEOTIDE SEQUENCE</scope>
    <source>
        <strain evidence="1">VT137</strain>
    </source>
</reference>